<keyword evidence="6" id="KW-0539">Nucleus</keyword>
<keyword evidence="4" id="KW-0863">Zinc-finger</keyword>
<dbReference type="InterPro" id="IPR050888">
    <property type="entry name" value="ZnF_C2H2-type_TF"/>
</dbReference>
<comment type="caution">
    <text evidence="9">The sequence shown here is derived from an EMBL/GenBank/DDBJ whole genome shotgun (WGS) entry which is preliminary data.</text>
</comment>
<evidence type="ECO:0000256" key="3">
    <source>
        <dbReference type="ARBA" id="ARBA00022737"/>
    </source>
</evidence>
<evidence type="ECO:0000259" key="8">
    <source>
        <dbReference type="PROSITE" id="PS00028"/>
    </source>
</evidence>
<dbReference type="PROSITE" id="PS00028">
    <property type="entry name" value="ZINC_FINGER_C2H2_1"/>
    <property type="match status" value="1"/>
</dbReference>
<reference evidence="9" key="1">
    <citation type="submission" date="2021-03" db="EMBL/GenBank/DDBJ databases">
        <title>Chromosome level genome of the anhydrobiotic midge Polypedilum vanderplanki.</title>
        <authorList>
            <person name="Yoshida Y."/>
            <person name="Kikawada T."/>
            <person name="Gusev O."/>
        </authorList>
    </citation>
    <scope>NUCLEOTIDE SEQUENCE</scope>
    <source>
        <strain evidence="9">NIAS01</strain>
        <tissue evidence="9">Whole body or cell culture</tissue>
    </source>
</reference>
<dbReference type="GO" id="GO:0008270">
    <property type="term" value="F:zinc ion binding"/>
    <property type="evidence" value="ECO:0007669"/>
    <property type="project" value="UniProtKB-KW"/>
</dbReference>
<evidence type="ECO:0000313" key="10">
    <source>
        <dbReference type="Proteomes" id="UP001107558"/>
    </source>
</evidence>
<evidence type="ECO:0000313" key="9">
    <source>
        <dbReference type="EMBL" id="KAG5674846.1"/>
    </source>
</evidence>
<feature type="compositionally biased region" description="Polar residues" evidence="7">
    <location>
        <begin position="457"/>
        <end position="473"/>
    </location>
</feature>
<keyword evidence="5" id="KW-0862">Zinc</keyword>
<protein>
    <recommendedName>
        <fullName evidence="8">C2H2-type domain-containing protein</fullName>
    </recommendedName>
</protein>
<evidence type="ECO:0000256" key="2">
    <source>
        <dbReference type="ARBA" id="ARBA00022723"/>
    </source>
</evidence>
<keyword evidence="3" id="KW-0677">Repeat</keyword>
<keyword evidence="2" id="KW-0479">Metal-binding</keyword>
<organism evidence="9 10">
    <name type="scientific">Polypedilum vanderplanki</name>
    <name type="common">Sleeping chironomid midge</name>
    <dbReference type="NCBI Taxonomy" id="319348"/>
    <lineage>
        <taxon>Eukaryota</taxon>
        <taxon>Metazoa</taxon>
        <taxon>Ecdysozoa</taxon>
        <taxon>Arthropoda</taxon>
        <taxon>Hexapoda</taxon>
        <taxon>Insecta</taxon>
        <taxon>Pterygota</taxon>
        <taxon>Neoptera</taxon>
        <taxon>Endopterygota</taxon>
        <taxon>Diptera</taxon>
        <taxon>Nematocera</taxon>
        <taxon>Chironomoidea</taxon>
        <taxon>Chironomidae</taxon>
        <taxon>Chironominae</taxon>
        <taxon>Polypedilum</taxon>
        <taxon>Polypedilum</taxon>
    </lineage>
</organism>
<gene>
    <name evidence="9" type="ORF">PVAND_004791</name>
</gene>
<name>A0A9J6C056_POLVA</name>
<feature type="region of interest" description="Disordered" evidence="7">
    <location>
        <begin position="456"/>
        <end position="478"/>
    </location>
</feature>
<comment type="subcellular location">
    <subcellularLocation>
        <location evidence="1">Nucleus</location>
    </subcellularLocation>
</comment>
<dbReference type="Proteomes" id="UP001107558">
    <property type="component" value="Chromosome 2"/>
</dbReference>
<evidence type="ECO:0000256" key="5">
    <source>
        <dbReference type="ARBA" id="ARBA00022833"/>
    </source>
</evidence>
<dbReference type="Gene3D" id="3.30.160.60">
    <property type="entry name" value="Classic Zinc Finger"/>
    <property type="match status" value="1"/>
</dbReference>
<dbReference type="OrthoDB" id="10646361at2759"/>
<evidence type="ECO:0000256" key="4">
    <source>
        <dbReference type="ARBA" id="ARBA00022771"/>
    </source>
</evidence>
<accession>A0A9J6C056</accession>
<proteinExistence type="predicted"/>
<dbReference type="EMBL" id="JADBJN010000002">
    <property type="protein sequence ID" value="KAG5674846.1"/>
    <property type="molecule type" value="Genomic_DNA"/>
</dbReference>
<evidence type="ECO:0000256" key="1">
    <source>
        <dbReference type="ARBA" id="ARBA00004123"/>
    </source>
</evidence>
<sequence>MMLSEHEDSSNDELTVDELKKRMKIFREPPKKQIQLKFKRIEPDIPPIKELPGEACYQKKFWENYKDELKLNAFGSNSCTTCGKFYAKPKDNRRHTMTHFDSEIYDKFNCTRCFRNFATYQALKNHIPDRCFISSEFPKHDFFIRMCLAENPQQKYDATTCSNCKKEFKVENYKSVTSIPYYTRIHFASCIRFPYHCPTCDSTFSKYTSARIHYEQGCDGDTKLLRHYHEKITPPSFDDIDKEWNEEMMMNLMRLETLPHLRKLIARYPVGSLLLIGQTQDVRKRDKQYNVYKVTVRRAELEPYLNLNDIIVFRAWSRFDVLLFEYLLQYNLVDEDGEFFEEFGELMNKQTYTRPIKTEENSEKNRPYYVYVKATKKPWTLADANNWYHEELPEEIDKENTLNIETSNSATSKELKTTATSSLQSISAATTTQPQSKSTAATKKFQLKRALAEKSKSTTATTIQSKEPKMSNSSDDDEVVVFKKKKYRKISSDSSDSDITIKKKKKFTINFSDSD</sequence>
<dbReference type="InterPro" id="IPR013087">
    <property type="entry name" value="Znf_C2H2_type"/>
</dbReference>
<feature type="domain" description="C2H2-type" evidence="8">
    <location>
        <begin position="79"/>
        <end position="99"/>
    </location>
</feature>
<dbReference type="PANTHER" id="PTHR24406">
    <property type="entry name" value="TRANSCRIPTIONAL REPRESSOR CTCFL-RELATED"/>
    <property type="match status" value="1"/>
</dbReference>
<keyword evidence="10" id="KW-1185">Reference proteome</keyword>
<evidence type="ECO:0000256" key="7">
    <source>
        <dbReference type="SAM" id="MobiDB-lite"/>
    </source>
</evidence>
<dbReference type="GO" id="GO:0005634">
    <property type="term" value="C:nucleus"/>
    <property type="evidence" value="ECO:0007669"/>
    <property type="project" value="UniProtKB-SubCell"/>
</dbReference>
<evidence type="ECO:0000256" key="6">
    <source>
        <dbReference type="ARBA" id="ARBA00023242"/>
    </source>
</evidence>
<dbReference type="AlphaFoldDB" id="A0A9J6C056"/>